<evidence type="ECO:0000256" key="1">
    <source>
        <dbReference type="ARBA" id="ARBA00022741"/>
    </source>
</evidence>
<dbReference type="Gene3D" id="3.40.50.300">
    <property type="entry name" value="P-loop containing nucleotide triphosphate hydrolases"/>
    <property type="match status" value="1"/>
</dbReference>
<keyword evidence="1" id="KW-0547">Nucleotide-binding</keyword>
<dbReference type="GO" id="GO:0005524">
    <property type="term" value="F:ATP binding"/>
    <property type="evidence" value="ECO:0007669"/>
    <property type="project" value="UniProtKB-KW"/>
</dbReference>
<dbReference type="PANTHER" id="PTHR47959">
    <property type="entry name" value="ATP-DEPENDENT RNA HELICASE RHLE-RELATED"/>
    <property type="match status" value="1"/>
</dbReference>
<dbReference type="PANTHER" id="PTHR47959:SF1">
    <property type="entry name" value="ATP-DEPENDENT RNA HELICASE DBPA"/>
    <property type="match status" value="1"/>
</dbReference>
<dbReference type="InterPro" id="IPR050079">
    <property type="entry name" value="DEAD_box_RNA_helicase"/>
</dbReference>
<evidence type="ECO:0000256" key="4">
    <source>
        <dbReference type="ARBA" id="ARBA00022840"/>
    </source>
</evidence>
<dbReference type="Pfam" id="PF00271">
    <property type="entry name" value="Helicase_C"/>
    <property type="match status" value="1"/>
</dbReference>
<gene>
    <name evidence="7" type="ORF">ILEXP_LOCUS58113</name>
</gene>
<proteinExistence type="predicted"/>
<dbReference type="Proteomes" id="UP001642360">
    <property type="component" value="Unassembled WGS sequence"/>
</dbReference>
<feature type="domain" description="Helicase C-terminal" evidence="6">
    <location>
        <begin position="1"/>
        <end position="112"/>
    </location>
</feature>
<accession>A0ABC8V2S0</accession>
<name>A0ABC8V2S0_9AQUA</name>
<protein>
    <recommendedName>
        <fullName evidence="6">Helicase C-terminal domain-containing protein</fullName>
    </recommendedName>
</protein>
<keyword evidence="4" id="KW-0067">ATP-binding</keyword>
<dbReference type="PROSITE" id="PS51194">
    <property type="entry name" value="HELICASE_CTER"/>
    <property type="match status" value="1"/>
</dbReference>
<keyword evidence="3" id="KW-0347">Helicase</keyword>
<evidence type="ECO:0000256" key="2">
    <source>
        <dbReference type="ARBA" id="ARBA00022801"/>
    </source>
</evidence>
<keyword evidence="5" id="KW-1133">Transmembrane helix</keyword>
<evidence type="ECO:0000256" key="3">
    <source>
        <dbReference type="ARBA" id="ARBA00022806"/>
    </source>
</evidence>
<keyword evidence="5" id="KW-0812">Transmembrane</keyword>
<dbReference type="SMART" id="SM00490">
    <property type="entry name" value="HELICc"/>
    <property type="match status" value="1"/>
</dbReference>
<dbReference type="InterPro" id="IPR027417">
    <property type="entry name" value="P-loop_NTPase"/>
</dbReference>
<dbReference type="GO" id="GO:0004386">
    <property type="term" value="F:helicase activity"/>
    <property type="evidence" value="ECO:0007669"/>
    <property type="project" value="UniProtKB-KW"/>
</dbReference>
<dbReference type="GO" id="GO:0016787">
    <property type="term" value="F:hydrolase activity"/>
    <property type="evidence" value="ECO:0007669"/>
    <property type="project" value="UniProtKB-KW"/>
</dbReference>
<evidence type="ECO:0000313" key="7">
    <source>
        <dbReference type="EMBL" id="CAK9187544.1"/>
    </source>
</evidence>
<dbReference type="AlphaFoldDB" id="A0ABC8V2S0"/>
<organism evidence="7 8">
    <name type="scientific">Ilex paraguariensis</name>
    <name type="common">yerba mate</name>
    <dbReference type="NCBI Taxonomy" id="185542"/>
    <lineage>
        <taxon>Eukaryota</taxon>
        <taxon>Viridiplantae</taxon>
        <taxon>Streptophyta</taxon>
        <taxon>Embryophyta</taxon>
        <taxon>Tracheophyta</taxon>
        <taxon>Spermatophyta</taxon>
        <taxon>Magnoliopsida</taxon>
        <taxon>eudicotyledons</taxon>
        <taxon>Gunneridae</taxon>
        <taxon>Pentapetalae</taxon>
        <taxon>asterids</taxon>
        <taxon>campanulids</taxon>
        <taxon>Aquifoliales</taxon>
        <taxon>Aquifoliaceae</taxon>
        <taxon>Ilex</taxon>
    </lineage>
</organism>
<dbReference type="SUPFAM" id="SSF52540">
    <property type="entry name" value="P-loop containing nucleoside triphosphate hydrolases"/>
    <property type="match status" value="1"/>
</dbReference>
<evidence type="ECO:0000313" key="8">
    <source>
        <dbReference type="Proteomes" id="UP001642360"/>
    </source>
</evidence>
<keyword evidence="5" id="KW-0472">Membrane</keyword>
<feature type="transmembrane region" description="Helical" evidence="5">
    <location>
        <begin position="9"/>
        <end position="29"/>
    </location>
</feature>
<keyword evidence="2" id="KW-0378">Hydrolase</keyword>
<evidence type="ECO:0000256" key="5">
    <source>
        <dbReference type="SAM" id="Phobius"/>
    </source>
</evidence>
<dbReference type="InterPro" id="IPR001650">
    <property type="entry name" value="Helicase_C-like"/>
</dbReference>
<dbReference type="EMBL" id="CAUOFW020010032">
    <property type="protein sequence ID" value="CAK9187544.1"/>
    <property type="molecule type" value="Genomic_DNA"/>
</dbReference>
<keyword evidence="8" id="KW-1185">Reference proteome</keyword>
<dbReference type="CDD" id="cd18787">
    <property type="entry name" value="SF2_C_DEAD"/>
    <property type="match status" value="1"/>
</dbReference>
<sequence>MYTIRGHKLGVIAISGFFIGNFLSFPALVATDVASRGLDVSGVAHVVNLDLPKTMEDYVHRIGRTGRAGSTGRATSFYTDRDTFLVTQIRKAIADVESGNTVAFATGKTEGERSSSCPKDAQIALSKLALMGPTSISVEDKYKYMIAPSMFKKEGVADGAWDD</sequence>
<evidence type="ECO:0000259" key="6">
    <source>
        <dbReference type="PROSITE" id="PS51194"/>
    </source>
</evidence>
<reference evidence="7 8" key="1">
    <citation type="submission" date="2024-02" db="EMBL/GenBank/DDBJ databases">
        <authorList>
            <person name="Vignale AGUSTIN F."/>
            <person name="Sosa J E."/>
            <person name="Modenutti C."/>
        </authorList>
    </citation>
    <scope>NUCLEOTIDE SEQUENCE [LARGE SCALE GENOMIC DNA]</scope>
</reference>
<comment type="caution">
    <text evidence="7">The sequence shown here is derived from an EMBL/GenBank/DDBJ whole genome shotgun (WGS) entry which is preliminary data.</text>
</comment>